<dbReference type="GO" id="GO:0008811">
    <property type="term" value="F:chloramphenicol O-acetyltransferase activity"/>
    <property type="evidence" value="ECO:0007669"/>
    <property type="project" value="InterPro"/>
</dbReference>
<dbReference type="Gene3D" id="3.30.559.10">
    <property type="entry name" value="Chloramphenicol acetyltransferase-like domain"/>
    <property type="match status" value="1"/>
</dbReference>
<dbReference type="InterPro" id="IPR001707">
    <property type="entry name" value="Cmp_AcTrfase"/>
</dbReference>
<evidence type="ECO:0000313" key="1">
    <source>
        <dbReference type="EMBL" id="PHP68468.1"/>
    </source>
</evidence>
<proteinExistence type="predicted"/>
<dbReference type="SMART" id="SM01059">
    <property type="entry name" value="CAT"/>
    <property type="match status" value="1"/>
</dbReference>
<dbReference type="AlphaFoldDB" id="A0A2G1QTB7"/>
<dbReference type="Pfam" id="PF00302">
    <property type="entry name" value="CAT"/>
    <property type="match status" value="1"/>
</dbReference>
<gene>
    <name evidence="1" type="ORF">CSC94_00200</name>
</gene>
<accession>A0A2G1QTB7</accession>
<keyword evidence="2" id="KW-1185">Reference proteome</keyword>
<dbReference type="InterPro" id="IPR023213">
    <property type="entry name" value="CAT-like_dom_sf"/>
</dbReference>
<evidence type="ECO:0000313" key="2">
    <source>
        <dbReference type="Proteomes" id="UP000221168"/>
    </source>
</evidence>
<dbReference type="PANTHER" id="PTHR38474">
    <property type="entry name" value="SLR0299 PROTEIN"/>
    <property type="match status" value="1"/>
</dbReference>
<name>A0A2G1QTB7_9HYPH</name>
<dbReference type="EMBL" id="PDVP01000001">
    <property type="protein sequence ID" value="PHP68468.1"/>
    <property type="molecule type" value="Genomic_DNA"/>
</dbReference>
<dbReference type="Proteomes" id="UP000221168">
    <property type="component" value="Unassembled WGS sequence"/>
</dbReference>
<organism evidence="1 2">
    <name type="scientific">Zhengella mangrovi</name>
    <dbReference type="NCBI Taxonomy" id="1982044"/>
    <lineage>
        <taxon>Bacteria</taxon>
        <taxon>Pseudomonadati</taxon>
        <taxon>Pseudomonadota</taxon>
        <taxon>Alphaproteobacteria</taxon>
        <taxon>Hyphomicrobiales</taxon>
        <taxon>Notoacmeibacteraceae</taxon>
        <taxon>Zhengella</taxon>
    </lineage>
</organism>
<comment type="caution">
    <text evidence="1">The sequence shown here is derived from an EMBL/GenBank/DDBJ whole genome shotgun (WGS) entry which is preliminary data.</text>
</comment>
<reference evidence="1 2" key="1">
    <citation type="submission" date="2017-10" db="EMBL/GenBank/DDBJ databases">
        <title>Sedimentibacterium mangrovi gen. nov., sp. nov., a novel member of family Phyllobacteriacea isolated from mangrove sediment.</title>
        <authorList>
            <person name="Liao H."/>
            <person name="Tian Y."/>
        </authorList>
    </citation>
    <scope>NUCLEOTIDE SEQUENCE [LARGE SCALE GENOMIC DNA]</scope>
    <source>
        <strain evidence="1 2">X9-2-2</strain>
    </source>
</reference>
<sequence length="217" mass="23812">MSRARPIDTATWPRAGQFAHFRAYAQPHFSITAPLDVSRLVRRLKPEGVSVFNACVYAITEGGNAVPELRTRFSGDRVYEHEAVGASFTVPLQAGGFAFCEVGRNRDFERFDRTCSQAIEAARQQQGLTDTTADQDAWLFLSCLPWLSFSAMTHALRGPEDCVPRIAWGRYHEDAAGRLVVPVSIQVHHALVDGEHVGAFFAAAQVALDGLKPGTLV</sequence>
<protein>
    <submittedName>
        <fullName evidence="1">Chloramphenicol acetyltransferase</fullName>
    </submittedName>
</protein>
<dbReference type="RefSeq" id="WP_099302531.1">
    <property type="nucleotide sequence ID" value="NZ_PDVP01000001.1"/>
</dbReference>
<dbReference type="SUPFAM" id="SSF52777">
    <property type="entry name" value="CoA-dependent acyltransferases"/>
    <property type="match status" value="1"/>
</dbReference>
<dbReference type="PANTHER" id="PTHR38474:SF1">
    <property type="entry name" value="SLR0299 PROTEIN"/>
    <property type="match status" value="1"/>
</dbReference>
<dbReference type="OrthoDB" id="9801766at2"/>
<keyword evidence="1" id="KW-0808">Transferase</keyword>